<evidence type="ECO:0000313" key="12">
    <source>
        <dbReference type="Proteomes" id="UP001140949"/>
    </source>
</evidence>
<dbReference type="SMART" id="SM00856">
    <property type="entry name" value="PMEI"/>
    <property type="match status" value="1"/>
</dbReference>
<feature type="signal peptide" evidence="7">
    <location>
        <begin position="1"/>
        <end position="28"/>
    </location>
</feature>
<dbReference type="NCBIfam" id="TIGR01614">
    <property type="entry name" value="PME_inhib"/>
    <property type="match status" value="1"/>
</dbReference>
<reference evidence="10" key="2">
    <citation type="submission" date="2023-04" db="EMBL/GenBank/DDBJ databases">
        <authorList>
            <person name="Bruccoleri R.E."/>
            <person name="Oakeley E.J."/>
            <person name="Faust A.-M."/>
            <person name="Dessus-Babus S."/>
            <person name="Altorfer M."/>
            <person name="Burckhardt D."/>
            <person name="Oertli M."/>
            <person name="Naumann U."/>
            <person name="Petersen F."/>
            <person name="Wong J."/>
        </authorList>
    </citation>
    <scope>NUCLEOTIDE SEQUENCE</scope>
    <source>
        <strain evidence="10">GSM-AAB239-AS_SAM_17_03QT</strain>
        <tissue evidence="10">Leaf</tissue>
    </source>
</reference>
<evidence type="ECO:0000256" key="3">
    <source>
        <dbReference type="ARBA" id="ARBA00022729"/>
    </source>
</evidence>
<comment type="subcellular location">
    <subcellularLocation>
        <location evidence="1">Secreted</location>
        <location evidence="1">Extracellular space</location>
    </subcellularLocation>
</comment>
<protein>
    <submittedName>
        <fullName evidence="10">Ripening-related protein</fullName>
    </submittedName>
</protein>
<evidence type="ECO:0000313" key="11">
    <source>
        <dbReference type="EMBL" id="KAJ6849662.1"/>
    </source>
</evidence>
<dbReference type="Gene3D" id="1.20.140.40">
    <property type="entry name" value="Invertase/pectin methylesterase inhibitor family protein"/>
    <property type="match status" value="1"/>
</dbReference>
<feature type="domain" description="Pectinesterase inhibitor" evidence="8">
    <location>
        <begin position="35"/>
        <end position="199"/>
    </location>
</feature>
<dbReference type="Pfam" id="PF04043">
    <property type="entry name" value="PMEI"/>
    <property type="match status" value="1"/>
</dbReference>
<evidence type="ECO:0000256" key="7">
    <source>
        <dbReference type="SAM" id="SignalP"/>
    </source>
</evidence>
<dbReference type="EMBL" id="JANAVB010021694">
    <property type="protein sequence ID" value="KAJ6825315.1"/>
    <property type="molecule type" value="Genomic_DNA"/>
</dbReference>
<evidence type="ECO:0000256" key="5">
    <source>
        <dbReference type="ARBA" id="ARBA00038471"/>
    </source>
</evidence>
<dbReference type="InterPro" id="IPR006501">
    <property type="entry name" value="Pectinesterase_inhib_dom"/>
</dbReference>
<name>A0AAX6GV56_IRIPA</name>
<dbReference type="GO" id="GO:0005576">
    <property type="term" value="C:extracellular region"/>
    <property type="evidence" value="ECO:0007669"/>
    <property type="project" value="UniProtKB-SubCell"/>
</dbReference>
<comment type="caution">
    <text evidence="10">The sequence shown here is derived from an EMBL/GenBank/DDBJ whole genome shotgun (WGS) entry which is preliminary data.</text>
</comment>
<dbReference type="FunFam" id="1.20.140.40:FF:000006">
    <property type="entry name" value="Pectinesterase inhibitor 3"/>
    <property type="match status" value="1"/>
</dbReference>
<evidence type="ECO:0000313" key="10">
    <source>
        <dbReference type="EMBL" id="KAJ6832195.1"/>
    </source>
</evidence>
<dbReference type="EMBL" id="JANAVB010003400">
    <property type="protein sequence ID" value="KAJ6849662.1"/>
    <property type="molecule type" value="Genomic_DNA"/>
</dbReference>
<proteinExistence type="inferred from homology"/>
<evidence type="ECO:0000256" key="4">
    <source>
        <dbReference type="ARBA" id="ARBA00023157"/>
    </source>
</evidence>
<gene>
    <name evidence="11" type="ORF">M6B38_268110</name>
    <name evidence="10" type="ORF">M6B38_344820</name>
    <name evidence="9" type="ORF">M6B38_379550</name>
</gene>
<dbReference type="EMBL" id="JANAVB010016196">
    <property type="protein sequence ID" value="KAJ6832195.1"/>
    <property type="molecule type" value="Genomic_DNA"/>
</dbReference>
<feature type="chain" id="PRO_5044718814" evidence="7">
    <location>
        <begin position="29"/>
        <end position="207"/>
    </location>
</feature>
<dbReference type="PANTHER" id="PTHR31080:SF87">
    <property type="entry name" value="PECTINESTERASE INHIBITOR 7"/>
    <property type="match status" value="1"/>
</dbReference>
<accession>A0AAX6GV56</accession>
<dbReference type="AlphaFoldDB" id="A0AAX6GV56"/>
<dbReference type="Proteomes" id="UP001140949">
    <property type="component" value="Unassembled WGS sequence"/>
</dbReference>
<feature type="compositionally biased region" description="Low complexity" evidence="6">
    <location>
        <begin position="89"/>
        <end position="104"/>
    </location>
</feature>
<comment type="similarity">
    <text evidence="5">Belongs to the PMEI family.</text>
</comment>
<evidence type="ECO:0000313" key="9">
    <source>
        <dbReference type="EMBL" id="KAJ6825315.1"/>
    </source>
</evidence>
<dbReference type="InterPro" id="IPR051955">
    <property type="entry name" value="PME_Inhibitor"/>
</dbReference>
<dbReference type="GO" id="GO:0004857">
    <property type="term" value="F:enzyme inhibitor activity"/>
    <property type="evidence" value="ECO:0007669"/>
    <property type="project" value="InterPro"/>
</dbReference>
<dbReference type="PANTHER" id="PTHR31080">
    <property type="entry name" value="PECTINESTERASE INHIBITOR-LIKE"/>
    <property type="match status" value="1"/>
</dbReference>
<keyword evidence="2" id="KW-0964">Secreted</keyword>
<evidence type="ECO:0000259" key="8">
    <source>
        <dbReference type="SMART" id="SM00856"/>
    </source>
</evidence>
<keyword evidence="3 7" id="KW-0732">Signal</keyword>
<feature type="region of interest" description="Disordered" evidence="6">
    <location>
        <begin position="89"/>
        <end position="111"/>
    </location>
</feature>
<dbReference type="CDD" id="cd15798">
    <property type="entry name" value="PMEI-like_3"/>
    <property type="match status" value="1"/>
</dbReference>
<dbReference type="InterPro" id="IPR035513">
    <property type="entry name" value="Invertase/methylesterase_inhib"/>
</dbReference>
<keyword evidence="12" id="KW-1185">Reference proteome</keyword>
<reference evidence="10" key="1">
    <citation type="journal article" date="2023" name="GigaByte">
        <title>Genome assembly of the bearded iris, Iris pallida Lam.</title>
        <authorList>
            <person name="Bruccoleri R.E."/>
            <person name="Oakeley E.J."/>
            <person name="Faust A.M.E."/>
            <person name="Altorfer M."/>
            <person name="Dessus-Babus S."/>
            <person name="Burckhardt D."/>
            <person name="Oertli M."/>
            <person name="Naumann U."/>
            <person name="Petersen F."/>
            <person name="Wong J."/>
        </authorList>
    </citation>
    <scope>NUCLEOTIDE SEQUENCE</scope>
    <source>
        <strain evidence="10">GSM-AAB239-AS_SAM_17_03QT</strain>
    </source>
</reference>
<dbReference type="SUPFAM" id="SSF101148">
    <property type="entry name" value="Plant invertase/pectin methylesterase inhibitor"/>
    <property type="match status" value="1"/>
</dbReference>
<evidence type="ECO:0000256" key="6">
    <source>
        <dbReference type="SAM" id="MobiDB-lite"/>
    </source>
</evidence>
<keyword evidence="4" id="KW-1015">Disulfide bond</keyword>
<evidence type="ECO:0000256" key="2">
    <source>
        <dbReference type="ARBA" id="ARBA00022525"/>
    </source>
</evidence>
<sequence>MEAAVANNKFVSLTLFLIFAFLLNLSSASSHHRPSPTEFIRTSCRSTRYPSVCEKSLSSYAPSVRHSPRQLAHAALSVSADRARAASSFVGRLSSPPAGRSPRSGRGGGAIRDCLDTLADSVDRLRRSDREMRRMGRRGTRRFEWHLGNVQTWVSAALTDETTCLDSLSEDSAAGAGARAQIRNRILDVARVTSNALALVNHLQGRN</sequence>
<organism evidence="10 12">
    <name type="scientific">Iris pallida</name>
    <name type="common">Sweet iris</name>
    <dbReference type="NCBI Taxonomy" id="29817"/>
    <lineage>
        <taxon>Eukaryota</taxon>
        <taxon>Viridiplantae</taxon>
        <taxon>Streptophyta</taxon>
        <taxon>Embryophyta</taxon>
        <taxon>Tracheophyta</taxon>
        <taxon>Spermatophyta</taxon>
        <taxon>Magnoliopsida</taxon>
        <taxon>Liliopsida</taxon>
        <taxon>Asparagales</taxon>
        <taxon>Iridaceae</taxon>
        <taxon>Iridoideae</taxon>
        <taxon>Irideae</taxon>
        <taxon>Iris</taxon>
    </lineage>
</organism>
<evidence type="ECO:0000256" key="1">
    <source>
        <dbReference type="ARBA" id="ARBA00004239"/>
    </source>
</evidence>